<name>A0A7S9QDM2_9RHOB</name>
<dbReference type="RefSeq" id="WP_196104627.1">
    <property type="nucleotide sequence ID" value="NZ_CP064942.1"/>
</dbReference>
<protein>
    <submittedName>
        <fullName evidence="2">PPC domain-containing protein</fullName>
    </submittedName>
</protein>
<feature type="signal peptide" evidence="1">
    <location>
        <begin position="1"/>
        <end position="23"/>
    </location>
</feature>
<dbReference type="Proteomes" id="UP000594800">
    <property type="component" value="Chromosome"/>
</dbReference>
<accession>A0A7S9QDM2</accession>
<keyword evidence="1" id="KW-0732">Signal</keyword>
<feature type="chain" id="PRO_5032455175" evidence="1">
    <location>
        <begin position="24"/>
        <end position="559"/>
    </location>
</feature>
<keyword evidence="3" id="KW-1185">Reference proteome</keyword>
<dbReference type="EMBL" id="CP064942">
    <property type="protein sequence ID" value="QPH55428.1"/>
    <property type="molecule type" value="Genomic_DNA"/>
</dbReference>
<reference evidence="2 3" key="1">
    <citation type="submission" date="2020-11" db="EMBL/GenBank/DDBJ databases">
        <title>Description of Pontivivens ytuae sp. nov. isolated from deep sea sediment of Mariana Trench.</title>
        <authorList>
            <person name="Wang Z."/>
            <person name="Sun Q.-L."/>
            <person name="Xu X.-D."/>
            <person name="Tang Y.-Z."/>
            <person name="Zhang J."/>
        </authorList>
    </citation>
    <scope>NUCLEOTIDE SEQUENCE [LARGE SCALE GENOMIC DNA]</scope>
    <source>
        <strain evidence="2 3">MT2928</strain>
    </source>
</reference>
<sequence>MKLSRLFLIAAGTTCLTALPALAQDAALCGGFGADAVWAGGDEASSAIDGAADPFTLEGSVPAGGAYTVLFTVGAAADVRVEAEPEAAGDTVIDLRDAAGTILLNDDDGGGFLSSRGEIALEPGTYCLSTTSYDSSDIGATIRVGLQSHAALTDAPAPTPAPAPGPVNEETANLCAGYGARAVWAGGDEASSAIDLASGPFTVAGSIPANGEYTVLFTVTNGTDVRVEAAPQREGDTVIDLRDANGTVLLSDDDGGGFLSSRGETYLNPGTYCLSASSYDSSNLQADIRVGLTTHEALTAGSGNGGGAGGGVCLPDTEAVAIFDGAPVDSELEAGLRQTAAINDTPFYRFTLSEPQPISVTAENPSADPVLSIYDDTGYLLAENDDFDGLNSRIDFTEPLEAGTYCIGLEALSDGFSPVTVTLSAYDEEAFMASLYNNAEAAPPLDGSYPVTDLGAIEGRIRRDVRDTDDLQWFSFEVTEPGLILIEGIETGNNDPMLTLFDDLGRRLDQNDDYGATYSAQIAARVNRGVYLLAVGRPGGLYGQASVTRLAIERFVPAQ</sequence>
<dbReference type="KEGG" id="poz:I0K15_06750"/>
<evidence type="ECO:0000313" key="3">
    <source>
        <dbReference type="Proteomes" id="UP000594800"/>
    </source>
</evidence>
<gene>
    <name evidence="2" type="ORF">I0K15_06750</name>
</gene>
<evidence type="ECO:0000313" key="2">
    <source>
        <dbReference type="EMBL" id="QPH55428.1"/>
    </source>
</evidence>
<organism evidence="2 3">
    <name type="scientific">Pontivivens ytuae</name>
    <dbReference type="NCBI Taxonomy" id="2789856"/>
    <lineage>
        <taxon>Bacteria</taxon>
        <taxon>Pseudomonadati</taxon>
        <taxon>Pseudomonadota</taxon>
        <taxon>Alphaproteobacteria</taxon>
        <taxon>Rhodobacterales</taxon>
        <taxon>Paracoccaceae</taxon>
        <taxon>Pontivivens</taxon>
    </lineage>
</organism>
<dbReference type="AlphaFoldDB" id="A0A7S9QDM2"/>
<proteinExistence type="predicted"/>
<dbReference type="Gene3D" id="2.60.120.380">
    <property type="match status" value="3"/>
</dbReference>
<evidence type="ECO:0000256" key="1">
    <source>
        <dbReference type="SAM" id="SignalP"/>
    </source>
</evidence>